<dbReference type="Proteomes" id="UP000561459">
    <property type="component" value="Unassembled WGS sequence"/>
</dbReference>
<reference evidence="7 8" key="1">
    <citation type="submission" date="2020-08" db="EMBL/GenBank/DDBJ databases">
        <title>Genomic Encyclopedia of Type Strains, Phase IV (KMG-IV): sequencing the most valuable type-strain genomes for metagenomic binning, comparative biology and taxonomic classification.</title>
        <authorList>
            <person name="Goeker M."/>
        </authorList>
    </citation>
    <scope>NUCLEOTIDE SEQUENCE [LARGE SCALE GENOMIC DNA]</scope>
    <source>
        <strain evidence="7 8">DSM 27568</strain>
    </source>
</reference>
<evidence type="ECO:0000313" key="7">
    <source>
        <dbReference type="EMBL" id="MBB3940515.1"/>
    </source>
</evidence>
<evidence type="ECO:0000256" key="5">
    <source>
        <dbReference type="RuleBase" id="RU004516"/>
    </source>
</evidence>
<dbReference type="InterPro" id="IPR043131">
    <property type="entry name" value="BCAT-like_N"/>
</dbReference>
<keyword evidence="7" id="KW-0032">Aminotransferase</keyword>
<feature type="domain" description="Chorismate-utilising enzyme C-terminal" evidence="6">
    <location>
        <begin position="149"/>
        <end position="409"/>
    </location>
</feature>
<dbReference type="InterPro" id="IPR019999">
    <property type="entry name" value="Anth_synth_I-like"/>
</dbReference>
<dbReference type="Pfam" id="PF00425">
    <property type="entry name" value="Chorismate_bind"/>
    <property type="match status" value="1"/>
</dbReference>
<dbReference type="PROSITE" id="PS00770">
    <property type="entry name" value="AA_TRANSFER_CLASS_4"/>
    <property type="match status" value="1"/>
</dbReference>
<sequence length="634" mass="68106">MPTADALDPDQPALDYPDADRPLAAAPFVLLDDARHEGAAAARLYRDPVAVVTAMRPADVLPALARLEALSHQGHHLAGMLTYEAGLALEPRLAPLLPARSGQAPLLWFGAFAGYTSIAAADMPAWLERRHKGLFASIGPLEPQVSPGAYQQSFARLQQAITEGDIYQANLTFPLAGPWAGDPLALYAALRPNAAAGHGGIVHDGADWWLSFSPELLFSLAGKAVRVRPMKGTRPRGGDTAEDEALRADLAASPKDRAENLMIVDLMRNDLSRVARPGSVRVEQPFAIESYPTVHQMVSTVCGELPPDRNAFDLLRALFPCGSITGAPKIRAMELIAEVERDPRQLYCGSIGRIDPSGDAAFNVAIRTLRLETDGTGGNQPGGRAVLGVGSAIVADSQALPEWRECLVKGGFVRQSGRSPTARPATGQVARFDLIETMRFTPENGIPLLELHLERLRGSAETLGFSFDRHALRNAIQALCFDADKPSRLRIVASRSGAFALELSDIPPLLPQPAICAVLPLPVDEGDWRLRHKTTDRRFYEAGLTVAKEAGADEALFLRDDGHVTEGCFTNIFVERDGGLLTPPTSLGLLPGVLRRSLLDEGRAVEAALTLDDLAPGFLIGNALRGLMPARLLT</sequence>
<dbReference type="GO" id="GO:0000162">
    <property type="term" value="P:L-tryptophan biosynthetic process"/>
    <property type="evidence" value="ECO:0007669"/>
    <property type="project" value="TreeGrafter"/>
</dbReference>
<dbReference type="InterPro" id="IPR015890">
    <property type="entry name" value="Chorismate_C"/>
</dbReference>
<dbReference type="GO" id="GO:0009396">
    <property type="term" value="P:folic acid-containing compound biosynthetic process"/>
    <property type="evidence" value="ECO:0007669"/>
    <property type="project" value="InterPro"/>
</dbReference>
<evidence type="ECO:0000256" key="4">
    <source>
        <dbReference type="ARBA" id="ARBA00022898"/>
    </source>
</evidence>
<organism evidence="7 8">
    <name type="scientific">Novosphingobium fluoreni</name>
    <dbReference type="NCBI Taxonomy" id="1391222"/>
    <lineage>
        <taxon>Bacteria</taxon>
        <taxon>Pseudomonadati</taxon>
        <taxon>Pseudomonadota</taxon>
        <taxon>Alphaproteobacteria</taxon>
        <taxon>Sphingomonadales</taxon>
        <taxon>Sphingomonadaceae</taxon>
        <taxon>Novosphingobium</taxon>
    </lineage>
</organism>
<keyword evidence="7" id="KW-0808">Transferase</keyword>
<dbReference type="GO" id="GO:0046820">
    <property type="term" value="F:4-amino-4-deoxychorismate synthase activity"/>
    <property type="evidence" value="ECO:0007669"/>
    <property type="project" value="TreeGrafter"/>
</dbReference>
<evidence type="ECO:0000256" key="1">
    <source>
        <dbReference type="ARBA" id="ARBA00001933"/>
    </source>
</evidence>
<dbReference type="EMBL" id="JACIDY010000005">
    <property type="protein sequence ID" value="MBB3940515.1"/>
    <property type="molecule type" value="Genomic_DNA"/>
</dbReference>
<dbReference type="SUPFAM" id="SSF56752">
    <property type="entry name" value="D-aminoacid aminotransferase-like PLP-dependent enzymes"/>
    <property type="match status" value="1"/>
</dbReference>
<comment type="cofactor">
    <cofactor evidence="1 5">
        <name>pyridoxal 5'-phosphate</name>
        <dbReference type="ChEBI" id="CHEBI:597326"/>
    </cofactor>
</comment>
<protein>
    <recommendedName>
        <fullName evidence="3">Probable branched-chain-amino-acid aminotransferase</fullName>
    </recommendedName>
</protein>
<keyword evidence="7" id="KW-0456">Lyase</keyword>
<dbReference type="PANTHER" id="PTHR11236:SF50">
    <property type="entry name" value="AMINODEOXYCHORISMATE SYNTHASE COMPONENT 1"/>
    <property type="match status" value="1"/>
</dbReference>
<gene>
    <name evidence="7" type="ORF">GGR39_002172</name>
</gene>
<evidence type="ECO:0000313" key="8">
    <source>
        <dbReference type="Proteomes" id="UP000561459"/>
    </source>
</evidence>
<accession>A0A7W6FYY7</accession>
<proteinExistence type="inferred from homology"/>
<dbReference type="Gene3D" id="3.60.120.10">
    <property type="entry name" value="Anthranilate synthase"/>
    <property type="match status" value="1"/>
</dbReference>
<comment type="similarity">
    <text evidence="2">Belongs to the class-IV pyridoxal-phosphate-dependent aminotransferase family.</text>
</comment>
<keyword evidence="8" id="KW-1185">Reference proteome</keyword>
<evidence type="ECO:0000256" key="2">
    <source>
        <dbReference type="ARBA" id="ARBA00009320"/>
    </source>
</evidence>
<dbReference type="InterPro" id="IPR005802">
    <property type="entry name" value="ADC_synth_comp_1"/>
</dbReference>
<dbReference type="InterPro" id="IPR043132">
    <property type="entry name" value="BCAT-like_C"/>
</dbReference>
<dbReference type="AlphaFoldDB" id="A0A7W6FYY7"/>
<dbReference type="Pfam" id="PF01063">
    <property type="entry name" value="Aminotran_4"/>
    <property type="match status" value="1"/>
</dbReference>
<comment type="caution">
    <text evidence="7">The sequence shown here is derived from an EMBL/GenBank/DDBJ whole genome shotgun (WGS) entry which is preliminary data.</text>
</comment>
<dbReference type="InterPro" id="IPR001544">
    <property type="entry name" value="Aminotrans_IV"/>
</dbReference>
<dbReference type="InterPro" id="IPR036038">
    <property type="entry name" value="Aminotransferase-like"/>
</dbReference>
<dbReference type="PANTHER" id="PTHR11236">
    <property type="entry name" value="AMINOBENZOATE/ANTHRANILATE SYNTHASE"/>
    <property type="match status" value="1"/>
</dbReference>
<dbReference type="InterPro" id="IPR018300">
    <property type="entry name" value="Aminotrans_IV_CS"/>
</dbReference>
<name>A0A7W6FYY7_9SPHN</name>
<dbReference type="NCBIfam" id="TIGR00553">
    <property type="entry name" value="pabB"/>
    <property type="match status" value="1"/>
</dbReference>
<dbReference type="SUPFAM" id="SSF56322">
    <property type="entry name" value="ADC synthase"/>
    <property type="match status" value="1"/>
</dbReference>
<dbReference type="GO" id="GO:0016829">
    <property type="term" value="F:lyase activity"/>
    <property type="evidence" value="ECO:0007669"/>
    <property type="project" value="UniProtKB-KW"/>
</dbReference>
<evidence type="ECO:0000256" key="3">
    <source>
        <dbReference type="ARBA" id="ARBA00014472"/>
    </source>
</evidence>
<dbReference type="InterPro" id="IPR005801">
    <property type="entry name" value="ADC_synthase"/>
</dbReference>
<dbReference type="Gene3D" id="3.20.10.10">
    <property type="entry name" value="D-amino Acid Aminotransferase, subunit A, domain 2"/>
    <property type="match status" value="1"/>
</dbReference>
<evidence type="ECO:0000259" key="6">
    <source>
        <dbReference type="Pfam" id="PF00425"/>
    </source>
</evidence>
<dbReference type="Gene3D" id="3.30.470.10">
    <property type="match status" value="1"/>
</dbReference>
<dbReference type="PRINTS" id="PR00095">
    <property type="entry name" value="ANTSNTHASEI"/>
</dbReference>
<keyword evidence="4 5" id="KW-0663">Pyridoxal phosphate</keyword>